<sequence>MKPKEKQNDDSVNVTSTLQHLQELGNRMKSTEFGFKETDIDAISLIAISLKELEDDRLKLHALLETETIHASLLRHKLQFFPDEIEKEILEALQSARHSNAEELKSLQEKLNELNTEIDSQEEKQRQLSKENAVLHPERDMVRRQHEEVIAQLNQRMADKAGKQITLNETRDKLRETNQQIIDLETGIVILKEDMIQERADARQEKKRLKQAVHETTKKIKRQKEANLAKKKQVDTLQEEVMESENVLLEIKRSVKRYDSSKARMEAQKKSLLDQLENENKENEILKEKGMELESIFVKLERQYAEVKDEMEKNLEQLDVEIAETKETYEKLEENWTKMKVAIHEADGIRAKDEAIVKELDDVLQGKKSELTQKADETAMMKIENDQMERQMKQLEENHLVTVQLGEKQIADLQLALSKERKERFDLQEQRDGIGREMEDFRQAFAQHMSDMNDRIMKAKKDHADLTAEGLQLTKDIETADKTINSLKKDSNKVEKKFNKMKKELGDSLHKLENEIADLEESVASKQKDIDAKLPAFEELEKFFEEKTKEYELKKKQIVELKNQRSTLEDSNVKVKREIQRLSTPKVAMRQELRQKRTRAISKMKEQQKQLAELEEKIYHAGRKLKAVIEENSRFDEALFKLREELDATKRSIVLNKVLQENLKRELNDQRGKLQFGWGKDRQLQDDFAKRDQVFLDNITDLCRRTDKREQKISDITESLHRELVVLAGFLENVASRRPTDTRQGNRSRPSTEHRPPTVLRNYLDSRTQIQTRSTAKPPPTASTK</sequence>
<dbReference type="SUPFAM" id="SSF90257">
    <property type="entry name" value="Myosin rod fragments"/>
    <property type="match status" value="1"/>
</dbReference>
<keyword evidence="4" id="KW-1185">Reference proteome</keyword>
<dbReference type="OrthoDB" id="10031759at2759"/>
<dbReference type="InterPro" id="IPR038834">
    <property type="entry name" value="CCDC175"/>
</dbReference>
<organism evidence="3 4">
    <name type="scientific">Holothuria leucospilota</name>
    <name type="common">Black long sea cucumber</name>
    <name type="synonym">Mertensiothuria leucospilota</name>
    <dbReference type="NCBI Taxonomy" id="206669"/>
    <lineage>
        <taxon>Eukaryota</taxon>
        <taxon>Metazoa</taxon>
        <taxon>Echinodermata</taxon>
        <taxon>Eleutherozoa</taxon>
        <taxon>Echinozoa</taxon>
        <taxon>Holothuroidea</taxon>
        <taxon>Aspidochirotacea</taxon>
        <taxon>Aspidochirotida</taxon>
        <taxon>Holothuriidae</taxon>
        <taxon>Holothuria</taxon>
    </lineage>
</organism>
<feature type="coiled-coil region" evidence="1">
    <location>
        <begin position="90"/>
        <end position="335"/>
    </location>
</feature>
<dbReference type="PANTHER" id="PTHR35347">
    <property type="entry name" value="COILED-COIL DOMAIN-CONTAINING PROTEIN 175"/>
    <property type="match status" value="1"/>
</dbReference>
<feature type="region of interest" description="Disordered" evidence="2">
    <location>
        <begin position="736"/>
        <end position="785"/>
    </location>
</feature>
<evidence type="ECO:0000313" key="4">
    <source>
        <dbReference type="Proteomes" id="UP001152320"/>
    </source>
</evidence>
<proteinExistence type="predicted"/>
<dbReference type="EMBL" id="JAIZAY010000003">
    <property type="protein sequence ID" value="KAJ8044674.1"/>
    <property type="molecule type" value="Genomic_DNA"/>
</dbReference>
<gene>
    <name evidence="3" type="ORF">HOLleu_07468</name>
</gene>
<protein>
    <submittedName>
        <fullName evidence="3">Uncharacterized protein</fullName>
    </submittedName>
</protein>
<dbReference type="PANTHER" id="PTHR35347:SF1">
    <property type="entry name" value="COILED-COIL DOMAIN-CONTAINING PROTEIN 175"/>
    <property type="match status" value="1"/>
</dbReference>
<feature type="coiled-coil region" evidence="1">
    <location>
        <begin position="378"/>
        <end position="631"/>
    </location>
</feature>
<reference evidence="3" key="1">
    <citation type="submission" date="2021-10" db="EMBL/GenBank/DDBJ databases">
        <title>Tropical sea cucumber genome reveals ecological adaptation and Cuvierian tubules defense mechanism.</title>
        <authorList>
            <person name="Chen T."/>
        </authorList>
    </citation>
    <scope>NUCLEOTIDE SEQUENCE</scope>
    <source>
        <strain evidence="3">Nanhai2018</strain>
        <tissue evidence="3">Muscle</tissue>
    </source>
</reference>
<evidence type="ECO:0000256" key="2">
    <source>
        <dbReference type="SAM" id="MobiDB-lite"/>
    </source>
</evidence>
<dbReference type="AlphaFoldDB" id="A0A9Q1CHN4"/>
<accession>A0A9Q1CHN4</accession>
<keyword evidence="1" id="KW-0175">Coiled coil</keyword>
<dbReference type="Proteomes" id="UP001152320">
    <property type="component" value="Chromosome 3"/>
</dbReference>
<feature type="compositionally biased region" description="Polar residues" evidence="2">
    <location>
        <begin position="765"/>
        <end position="775"/>
    </location>
</feature>
<evidence type="ECO:0000256" key="1">
    <source>
        <dbReference type="SAM" id="Coils"/>
    </source>
</evidence>
<name>A0A9Q1CHN4_HOLLE</name>
<comment type="caution">
    <text evidence="3">The sequence shown here is derived from an EMBL/GenBank/DDBJ whole genome shotgun (WGS) entry which is preliminary data.</text>
</comment>
<evidence type="ECO:0000313" key="3">
    <source>
        <dbReference type="EMBL" id="KAJ8044674.1"/>
    </source>
</evidence>